<keyword evidence="2" id="KW-1185">Reference proteome</keyword>
<sequence length="795" mass="90965">MKIANNQQNKFKDEFGESLQSAPEDFAAAQRISRQMGGRYLGSGQATFLFWTPELSEAEPRPDTLRLEILITEQEPDFSLASQSLVFQVEDFPVVREGEFCFAVLEDLTPGTREHLGPLYRLVYENNSGEKRYILDPLAASIPFGAAAPAELYDIEGMLAGRKDMEYFRSLFQSDDVKKEDDGVLRIGDPVNMLELHCATSNPEGSLAGLTRIYREISRKLSRGETLESWEMNYIEYDAIQLMPIEPAILYEGGPDFWSETARRQNELVVNLRKPDSLNWGYDTITLGSPAVNPVLLETRRPHEFLELIETLHNFHGSPIRMVLDVVYGHLDNQAMDLLNSRYFAGANMYGQNVSYSDPMVRGVILEMQRRKSDFGVDGVRVDGAQDFKNYDPESGQMIHDDDFLELMNRVEQRAGEWTYRPWMIFEDGRPWPRDDWELKSSYREITKKLPNVVQWGPLTFAHNTPFLFTFWAMKWWRIQEVFLYGDKWITGTSNHDTLRRGTQVDPESRINTYLGDNLPDIFRKAYDNPAVRLFDLFMPGIPMDFLQSNMHVPWSFIRNTDRRWAAKVMSEEAYFLDWVLTENLFSRDWVFSRLKARGFSSLQGLRRFVKSLNHCLQLADQEPGRAAELLNELDLQGPGRLDAEGLVFLARDWMEDVHEICRVSNYLQDTDRSASAYGYKLRSFLRSNRWLGAAPQKGDYADMLRPADGAVIIHGIRTSPDGGRKILFLANMEGEPKTIQPAALMAGREELTYGWKLTAATPDLQGSLNPPGSSFDITATIRLENAQGILLESD</sequence>
<dbReference type="PATRIC" id="fig|1307761.3.peg.2942"/>
<dbReference type="OrthoDB" id="434878at2"/>
<accession>V5WKL9</accession>
<dbReference type="Gene3D" id="3.20.20.80">
    <property type="entry name" value="Glycosidases"/>
    <property type="match status" value="1"/>
</dbReference>
<dbReference type="Proteomes" id="UP000018680">
    <property type="component" value="Chromosome"/>
</dbReference>
<gene>
    <name evidence="1" type="ORF">L21SP2_2952</name>
</gene>
<reference evidence="1 2" key="1">
    <citation type="journal article" date="2015" name="Stand. Genomic Sci.">
        <title>Complete genome sequence and description of Salinispira pacifica gen. nov., sp. nov., a novel spirochaete isolated form a hypersaline microbial mat.</title>
        <authorList>
            <person name="Ben Hania W."/>
            <person name="Joseph M."/>
            <person name="Schumann P."/>
            <person name="Bunk B."/>
            <person name="Fiebig A."/>
            <person name="Sproer C."/>
            <person name="Klenk H.P."/>
            <person name="Fardeau M.L."/>
            <person name="Spring S."/>
        </authorList>
    </citation>
    <scope>NUCLEOTIDE SEQUENCE [LARGE SCALE GENOMIC DNA]</scope>
    <source>
        <strain evidence="1 2">L21-RPul-D2</strain>
    </source>
</reference>
<dbReference type="EMBL" id="CP006939">
    <property type="protein sequence ID" value="AHC16298.1"/>
    <property type="molecule type" value="Genomic_DNA"/>
</dbReference>
<proteinExistence type="predicted"/>
<protein>
    <submittedName>
        <fullName evidence="1">Uncharacterized protein</fullName>
    </submittedName>
</protein>
<dbReference type="STRING" id="1307761.L21SP2_2952"/>
<organism evidence="1 2">
    <name type="scientific">Salinispira pacifica</name>
    <dbReference type="NCBI Taxonomy" id="1307761"/>
    <lineage>
        <taxon>Bacteria</taxon>
        <taxon>Pseudomonadati</taxon>
        <taxon>Spirochaetota</taxon>
        <taxon>Spirochaetia</taxon>
        <taxon>Spirochaetales</taxon>
        <taxon>Spirochaetaceae</taxon>
        <taxon>Salinispira</taxon>
    </lineage>
</organism>
<dbReference type="InterPro" id="IPR029457">
    <property type="entry name" value="GHL5"/>
</dbReference>
<dbReference type="SUPFAM" id="SSF51445">
    <property type="entry name" value="(Trans)glycosidases"/>
    <property type="match status" value="1"/>
</dbReference>
<dbReference type="AlphaFoldDB" id="V5WKL9"/>
<evidence type="ECO:0000313" key="1">
    <source>
        <dbReference type="EMBL" id="AHC16298.1"/>
    </source>
</evidence>
<dbReference type="eggNOG" id="COG0296">
    <property type="taxonomic scope" value="Bacteria"/>
</dbReference>
<evidence type="ECO:0000313" key="2">
    <source>
        <dbReference type="Proteomes" id="UP000018680"/>
    </source>
</evidence>
<dbReference type="Pfam" id="PF14872">
    <property type="entry name" value="GHL5"/>
    <property type="match status" value="1"/>
</dbReference>
<dbReference type="RefSeq" id="WP_024269195.1">
    <property type="nucleotide sequence ID" value="NC_023035.1"/>
</dbReference>
<dbReference type="InterPro" id="IPR017853">
    <property type="entry name" value="GH"/>
</dbReference>
<dbReference type="HOGENOM" id="CLU_327247_0_0_12"/>
<dbReference type="KEGG" id="slr:L21SP2_2952"/>
<name>V5WKL9_9SPIO</name>